<dbReference type="InterPro" id="IPR050177">
    <property type="entry name" value="Lipid_A_modif_metabolic_enz"/>
</dbReference>
<dbReference type="PANTHER" id="PTHR43245">
    <property type="entry name" value="BIFUNCTIONAL POLYMYXIN RESISTANCE PROTEIN ARNA"/>
    <property type="match status" value="1"/>
</dbReference>
<evidence type="ECO:0000313" key="4">
    <source>
        <dbReference type="Proteomes" id="UP000026714"/>
    </source>
</evidence>
<name>A0A059KJ60_9BURK</name>
<accession>A0A059KJ60</accession>
<gene>
    <name evidence="3" type="ORF">X805_32930</name>
</gene>
<dbReference type="Gene3D" id="3.40.50.720">
    <property type="entry name" value="NAD(P)-binding Rossmann-like Domain"/>
    <property type="match status" value="1"/>
</dbReference>
<keyword evidence="4" id="KW-1185">Reference proteome</keyword>
<sequence>MPCRSLSILVTGAAGYIGSALVRELLAQGHRVTAVDSMLFGDRALAELTHHPRLQILRMDIRGLRREHLTGMQMLIDLAGLSSDLVSELDPGWNGLAHHHAQVRLARLARSCGVSRHLLASSCDVYGQRPGLTLNELTPPHPLTRHAHGVLHTEAAVLSLAGDGFAPVVLRLGQVFGRSARMRFDLTINAMTLSALRLRCVTLDQGGQRRRAHLHVRDVVSALTAVLDAPVNNISRQIFDISHLTLCTAEIAEALRQTLGSHLRIVAEGAAPDPHDLAPEGRKAHDLLGFRPQVSLREGLEEVLAGLDHGAITDSPETHAARWVHEILALGREIRGIAATSSGRRSAAFGPSGTEQALRLQ</sequence>
<proteinExistence type="predicted"/>
<dbReference type="RefSeq" id="WP_051632161.1">
    <property type="nucleotide sequence ID" value="NZ_AZRA01000099.1"/>
</dbReference>
<dbReference type="eggNOG" id="COG0451">
    <property type="taxonomic scope" value="Bacteria"/>
</dbReference>
<dbReference type="EMBL" id="AZRA01000099">
    <property type="protein sequence ID" value="KDB51133.1"/>
    <property type="molecule type" value="Genomic_DNA"/>
</dbReference>
<evidence type="ECO:0000256" key="1">
    <source>
        <dbReference type="SAM" id="MobiDB-lite"/>
    </source>
</evidence>
<dbReference type="AlphaFoldDB" id="A0A059KJ60"/>
<dbReference type="InterPro" id="IPR001509">
    <property type="entry name" value="Epimerase_deHydtase"/>
</dbReference>
<dbReference type="Proteomes" id="UP000026714">
    <property type="component" value="Unassembled WGS sequence"/>
</dbReference>
<feature type="domain" description="NAD-dependent epimerase/dehydratase" evidence="2">
    <location>
        <begin position="8"/>
        <end position="241"/>
    </location>
</feature>
<dbReference type="PANTHER" id="PTHR43245:SF23">
    <property type="entry name" value="NAD(P)-BINDING DOMAIN-CONTAINING PROTEIN"/>
    <property type="match status" value="1"/>
</dbReference>
<organism evidence="3 4">
    <name type="scientific">Sphaerotilus natans subsp. natans DSM 6575</name>
    <dbReference type="NCBI Taxonomy" id="1286631"/>
    <lineage>
        <taxon>Bacteria</taxon>
        <taxon>Pseudomonadati</taxon>
        <taxon>Pseudomonadota</taxon>
        <taxon>Betaproteobacteria</taxon>
        <taxon>Burkholderiales</taxon>
        <taxon>Sphaerotilaceae</taxon>
        <taxon>Sphaerotilus</taxon>
    </lineage>
</organism>
<dbReference type="InterPro" id="IPR036291">
    <property type="entry name" value="NAD(P)-bd_dom_sf"/>
</dbReference>
<dbReference type="STRING" id="34103.SAMN05421778_1126"/>
<reference evidence="3 4" key="1">
    <citation type="journal article" date="2014" name="FEMS Microbiol. Ecol.">
        <title>Sphaerotilus natans encrusted with nanoball-shaped Fe(III) oxide minerals formed by nitrate-reducing mixotrophic Fe(II) oxidation.</title>
        <authorList>
            <person name="Park S."/>
            <person name="Kim D.H."/>
            <person name="Lee J.H."/>
            <person name="Hur H.G."/>
        </authorList>
    </citation>
    <scope>NUCLEOTIDE SEQUENCE [LARGE SCALE GENOMIC DNA]</scope>
    <source>
        <strain evidence="3 4">DSM 6575</strain>
    </source>
</reference>
<dbReference type="Pfam" id="PF01370">
    <property type="entry name" value="Epimerase"/>
    <property type="match status" value="1"/>
</dbReference>
<dbReference type="CDD" id="cd08946">
    <property type="entry name" value="SDR_e"/>
    <property type="match status" value="1"/>
</dbReference>
<dbReference type="SUPFAM" id="SSF51735">
    <property type="entry name" value="NAD(P)-binding Rossmann-fold domains"/>
    <property type="match status" value="1"/>
</dbReference>
<evidence type="ECO:0000313" key="3">
    <source>
        <dbReference type="EMBL" id="KDB51133.1"/>
    </source>
</evidence>
<dbReference type="PATRIC" id="fig|1286631.3.peg.3214"/>
<comment type="caution">
    <text evidence="3">The sequence shown here is derived from an EMBL/GenBank/DDBJ whole genome shotgun (WGS) entry which is preliminary data.</text>
</comment>
<protein>
    <recommendedName>
        <fullName evidence="2">NAD-dependent epimerase/dehydratase domain-containing protein</fullName>
    </recommendedName>
</protein>
<feature type="region of interest" description="Disordered" evidence="1">
    <location>
        <begin position="341"/>
        <end position="361"/>
    </location>
</feature>
<evidence type="ECO:0000259" key="2">
    <source>
        <dbReference type="Pfam" id="PF01370"/>
    </source>
</evidence>